<feature type="active site" description="Proton acceptor" evidence="10">
    <location>
        <position position="69"/>
    </location>
</feature>
<dbReference type="GO" id="GO:0000166">
    <property type="term" value="F:nucleotide binding"/>
    <property type="evidence" value="ECO:0007669"/>
    <property type="project" value="UniProtKB-KW"/>
</dbReference>
<comment type="catalytic activity">
    <reaction evidence="10">
        <text>ITP + H2O = IMP + diphosphate + H(+)</text>
        <dbReference type="Rhea" id="RHEA:29399"/>
        <dbReference type="ChEBI" id="CHEBI:15377"/>
        <dbReference type="ChEBI" id="CHEBI:15378"/>
        <dbReference type="ChEBI" id="CHEBI:33019"/>
        <dbReference type="ChEBI" id="CHEBI:58053"/>
        <dbReference type="ChEBI" id="CHEBI:61402"/>
        <dbReference type="EC" id="3.6.1.66"/>
    </reaction>
</comment>
<evidence type="ECO:0000313" key="12">
    <source>
        <dbReference type="EMBL" id="SFG88891.1"/>
    </source>
</evidence>
<comment type="function">
    <text evidence="10">Pyrophosphatase that catalyzes the hydrolysis of nucleoside triphosphates to their monophosphate derivatives, with a high preference for the non-canonical purine nucleotides XTP (xanthosine triphosphate), dITP (deoxyinosine triphosphate) and ITP. Seems to function as a house-cleaning enzyme that removes non-canonical purine nucleotides from the nucleotide pool, thus preventing their incorporation into DNA/RNA and avoiding chromosomal lesions.</text>
</comment>
<accession>A0A1I2VNW2</accession>
<comment type="cofactor">
    <cofactor evidence="10">
        <name>Mg(2+)</name>
        <dbReference type="ChEBI" id="CHEBI:18420"/>
    </cofactor>
    <text evidence="10">Binds 1 Mg(2+) ion per subunit.</text>
</comment>
<dbReference type="GO" id="GO:0036220">
    <property type="term" value="F:ITP diphosphatase activity"/>
    <property type="evidence" value="ECO:0007669"/>
    <property type="project" value="UniProtKB-UniRule"/>
</dbReference>
<dbReference type="GO" id="GO:0036222">
    <property type="term" value="F:XTP diphosphatase activity"/>
    <property type="evidence" value="ECO:0007669"/>
    <property type="project" value="UniProtKB-UniRule"/>
</dbReference>
<evidence type="ECO:0000256" key="4">
    <source>
        <dbReference type="ARBA" id="ARBA00022741"/>
    </source>
</evidence>
<dbReference type="NCBIfam" id="NF011398">
    <property type="entry name" value="PRK14823.1"/>
    <property type="match status" value="1"/>
</dbReference>
<dbReference type="InterPro" id="IPR020922">
    <property type="entry name" value="dITP/XTP_pyrophosphatase"/>
</dbReference>
<feature type="binding site" evidence="10">
    <location>
        <begin position="149"/>
        <end position="152"/>
    </location>
    <ligand>
        <name>substrate</name>
    </ligand>
</feature>
<evidence type="ECO:0000256" key="2">
    <source>
        <dbReference type="ARBA" id="ARBA00011738"/>
    </source>
</evidence>
<feature type="binding site" evidence="10">
    <location>
        <begin position="177"/>
        <end position="178"/>
    </location>
    <ligand>
        <name>substrate</name>
    </ligand>
</feature>
<sequence>MKKLCFATNNRHKLAEVSQMLEGKYELLTLQDIGCHEELAEDQDTLEGNSHQKAAYVWDNYHVSCFADDTGLEVEALNGAPGVYSARYAGPQRSDADNINKLLQSLQGQENRRARFRTSITLILDGQQHQFEGIVTGSIATEWKGDKGFGYDPVFIPEGHDRTFAQMSAEEKNAISHRGRATQELVRFLKSLEV</sequence>
<dbReference type="InterPro" id="IPR029001">
    <property type="entry name" value="ITPase-like_fam"/>
</dbReference>
<keyword evidence="3 10" id="KW-0479">Metal-binding</keyword>
<dbReference type="GO" id="GO:0009146">
    <property type="term" value="P:purine nucleoside triphosphate catabolic process"/>
    <property type="evidence" value="ECO:0007669"/>
    <property type="project" value="UniProtKB-UniRule"/>
</dbReference>
<feature type="binding site" evidence="10">
    <location>
        <position position="69"/>
    </location>
    <ligand>
        <name>Mg(2+)</name>
        <dbReference type="ChEBI" id="CHEBI:18420"/>
    </ligand>
</feature>
<feature type="binding site" evidence="10">
    <location>
        <position position="172"/>
    </location>
    <ligand>
        <name>substrate</name>
    </ligand>
</feature>
<proteinExistence type="inferred from homology"/>
<evidence type="ECO:0000256" key="11">
    <source>
        <dbReference type="RuleBase" id="RU003781"/>
    </source>
</evidence>
<gene>
    <name evidence="12" type="ORF">SAMN05421739_104202</name>
</gene>
<dbReference type="GO" id="GO:0046872">
    <property type="term" value="F:metal ion binding"/>
    <property type="evidence" value="ECO:0007669"/>
    <property type="project" value="UniProtKB-KW"/>
</dbReference>
<feature type="binding site" evidence="10">
    <location>
        <begin position="8"/>
        <end position="13"/>
    </location>
    <ligand>
        <name>substrate</name>
    </ligand>
</feature>
<dbReference type="CDD" id="cd00515">
    <property type="entry name" value="HAM1"/>
    <property type="match status" value="1"/>
</dbReference>
<dbReference type="STRING" id="1436961.SAMN05421739_104202"/>
<comment type="caution">
    <text evidence="10">Lacks conserved residue(s) required for the propagation of feature annotation.</text>
</comment>
<dbReference type="GO" id="GO:0005829">
    <property type="term" value="C:cytosol"/>
    <property type="evidence" value="ECO:0007669"/>
    <property type="project" value="TreeGrafter"/>
</dbReference>
<dbReference type="RefSeq" id="WP_092102074.1">
    <property type="nucleotide sequence ID" value="NZ_FOOT01000004.1"/>
</dbReference>
<dbReference type="AlphaFoldDB" id="A0A1I2VNW2"/>
<dbReference type="SUPFAM" id="SSF52972">
    <property type="entry name" value="ITPase-like"/>
    <property type="match status" value="1"/>
</dbReference>
<protein>
    <recommendedName>
        <fullName evidence="10">dITP/XTP pyrophosphatase</fullName>
        <ecNumber evidence="10">3.6.1.66</ecNumber>
    </recommendedName>
    <alternativeName>
        <fullName evidence="10">Non-canonical purine NTP pyrophosphatase</fullName>
    </alternativeName>
    <alternativeName>
        <fullName evidence="10">Non-standard purine NTP pyrophosphatase</fullName>
    </alternativeName>
    <alternativeName>
        <fullName evidence="10">Nucleoside-triphosphate diphosphatase</fullName>
    </alternativeName>
    <alternativeName>
        <fullName evidence="10">Nucleoside-triphosphate pyrophosphatase</fullName>
        <shortName evidence="10">NTPase</shortName>
    </alternativeName>
</protein>
<evidence type="ECO:0000256" key="3">
    <source>
        <dbReference type="ARBA" id="ARBA00022723"/>
    </source>
</evidence>
<dbReference type="EMBL" id="FOOT01000004">
    <property type="protein sequence ID" value="SFG88891.1"/>
    <property type="molecule type" value="Genomic_DNA"/>
</dbReference>
<name>A0A1I2VNW2_9BACT</name>
<dbReference type="InterPro" id="IPR002637">
    <property type="entry name" value="RdgB/HAM1"/>
</dbReference>
<evidence type="ECO:0000256" key="5">
    <source>
        <dbReference type="ARBA" id="ARBA00022801"/>
    </source>
</evidence>
<dbReference type="EC" id="3.6.1.66" evidence="10"/>
<dbReference type="NCBIfam" id="TIGR00042">
    <property type="entry name" value="RdgB/HAM1 family non-canonical purine NTP pyrophosphatase"/>
    <property type="match status" value="1"/>
</dbReference>
<reference evidence="13" key="1">
    <citation type="submission" date="2016-10" db="EMBL/GenBank/DDBJ databases">
        <authorList>
            <person name="Varghese N."/>
            <person name="Submissions S."/>
        </authorList>
    </citation>
    <scope>NUCLEOTIDE SEQUENCE [LARGE SCALE GENOMIC DNA]</scope>
    <source>
        <strain evidence="13">LP51</strain>
    </source>
</reference>
<comment type="catalytic activity">
    <reaction evidence="8 10">
        <text>dITP + H2O = dIMP + diphosphate + H(+)</text>
        <dbReference type="Rhea" id="RHEA:28342"/>
        <dbReference type="ChEBI" id="CHEBI:15377"/>
        <dbReference type="ChEBI" id="CHEBI:15378"/>
        <dbReference type="ChEBI" id="CHEBI:33019"/>
        <dbReference type="ChEBI" id="CHEBI:61194"/>
        <dbReference type="ChEBI" id="CHEBI:61382"/>
        <dbReference type="EC" id="3.6.1.66"/>
    </reaction>
</comment>
<dbReference type="OrthoDB" id="9807456at2"/>
<dbReference type="FunFam" id="3.90.950.10:FF:000001">
    <property type="entry name" value="dITP/XTP pyrophosphatase"/>
    <property type="match status" value="1"/>
</dbReference>
<keyword evidence="13" id="KW-1185">Reference proteome</keyword>
<dbReference type="GO" id="GO:0017111">
    <property type="term" value="F:ribonucleoside triphosphate phosphatase activity"/>
    <property type="evidence" value="ECO:0007669"/>
    <property type="project" value="InterPro"/>
</dbReference>
<organism evidence="12 13">
    <name type="scientific">Pontibacter chinhatensis</name>
    <dbReference type="NCBI Taxonomy" id="1436961"/>
    <lineage>
        <taxon>Bacteria</taxon>
        <taxon>Pseudomonadati</taxon>
        <taxon>Bacteroidota</taxon>
        <taxon>Cytophagia</taxon>
        <taxon>Cytophagales</taxon>
        <taxon>Hymenobacteraceae</taxon>
        <taxon>Pontibacter</taxon>
    </lineage>
</organism>
<keyword evidence="5 10" id="KW-0378">Hydrolase</keyword>
<evidence type="ECO:0000256" key="7">
    <source>
        <dbReference type="ARBA" id="ARBA00023080"/>
    </source>
</evidence>
<dbReference type="PANTHER" id="PTHR11067">
    <property type="entry name" value="INOSINE TRIPHOSPHATE PYROPHOSPHATASE/HAM1 PROTEIN"/>
    <property type="match status" value="1"/>
</dbReference>
<dbReference type="Proteomes" id="UP000198724">
    <property type="component" value="Unassembled WGS sequence"/>
</dbReference>
<dbReference type="HAMAP" id="MF_01405">
    <property type="entry name" value="Non_canon_purine_NTPase"/>
    <property type="match status" value="1"/>
</dbReference>
<comment type="similarity">
    <text evidence="1 10 11">Belongs to the HAM1 NTPase family.</text>
</comment>
<evidence type="ECO:0000256" key="9">
    <source>
        <dbReference type="ARBA" id="ARBA00052017"/>
    </source>
</evidence>
<evidence type="ECO:0000256" key="8">
    <source>
        <dbReference type="ARBA" id="ARBA00051875"/>
    </source>
</evidence>
<evidence type="ECO:0000313" key="13">
    <source>
        <dbReference type="Proteomes" id="UP000198724"/>
    </source>
</evidence>
<keyword evidence="6 10" id="KW-0460">Magnesium</keyword>
<keyword evidence="4 10" id="KW-0547">Nucleotide-binding</keyword>
<evidence type="ECO:0000256" key="6">
    <source>
        <dbReference type="ARBA" id="ARBA00022842"/>
    </source>
</evidence>
<feature type="binding site" evidence="10">
    <location>
        <position position="70"/>
    </location>
    <ligand>
        <name>substrate</name>
    </ligand>
</feature>
<dbReference type="PANTHER" id="PTHR11067:SF9">
    <property type="entry name" value="INOSINE TRIPHOSPHATE PYROPHOSPHATASE"/>
    <property type="match status" value="1"/>
</dbReference>
<dbReference type="GO" id="GO:0035870">
    <property type="term" value="F:dITP diphosphatase activity"/>
    <property type="evidence" value="ECO:0007669"/>
    <property type="project" value="UniProtKB-UniRule"/>
</dbReference>
<keyword evidence="7 10" id="KW-0546">Nucleotide metabolism</keyword>
<dbReference type="Pfam" id="PF01725">
    <property type="entry name" value="Ham1p_like"/>
    <property type="match status" value="1"/>
</dbReference>
<evidence type="ECO:0000256" key="1">
    <source>
        <dbReference type="ARBA" id="ARBA00008023"/>
    </source>
</evidence>
<dbReference type="GO" id="GO:0009117">
    <property type="term" value="P:nucleotide metabolic process"/>
    <property type="evidence" value="ECO:0007669"/>
    <property type="project" value="UniProtKB-KW"/>
</dbReference>
<comment type="catalytic activity">
    <reaction evidence="9 10">
        <text>XTP + H2O = XMP + diphosphate + H(+)</text>
        <dbReference type="Rhea" id="RHEA:28610"/>
        <dbReference type="ChEBI" id="CHEBI:15377"/>
        <dbReference type="ChEBI" id="CHEBI:15378"/>
        <dbReference type="ChEBI" id="CHEBI:33019"/>
        <dbReference type="ChEBI" id="CHEBI:57464"/>
        <dbReference type="ChEBI" id="CHEBI:61314"/>
        <dbReference type="EC" id="3.6.1.66"/>
    </reaction>
</comment>
<comment type="subunit">
    <text evidence="2 10">Homodimer.</text>
</comment>
<dbReference type="Gene3D" id="3.90.950.10">
    <property type="match status" value="1"/>
</dbReference>
<evidence type="ECO:0000256" key="10">
    <source>
        <dbReference type="HAMAP-Rule" id="MF_01405"/>
    </source>
</evidence>